<evidence type="ECO:0000313" key="5">
    <source>
        <dbReference type="Proteomes" id="UP000014387"/>
    </source>
</evidence>
<feature type="region of interest" description="Disordered" evidence="1">
    <location>
        <begin position="50"/>
        <end position="76"/>
    </location>
</feature>
<dbReference type="Gene3D" id="2.60.40.3500">
    <property type="match status" value="1"/>
</dbReference>
<dbReference type="Proteomes" id="UP000014387">
    <property type="component" value="Unassembled WGS sequence"/>
</dbReference>
<gene>
    <name evidence="4" type="ORF">HMPREF9238_01654</name>
</gene>
<keyword evidence="2" id="KW-0732">Signal</keyword>
<dbReference type="PROSITE" id="PS51257">
    <property type="entry name" value="PROKAR_LIPOPROTEIN"/>
    <property type="match status" value="1"/>
</dbReference>
<evidence type="ECO:0000256" key="2">
    <source>
        <dbReference type="SAM" id="SignalP"/>
    </source>
</evidence>
<dbReference type="AlphaFoldDB" id="A0A9W5RCT4"/>
<proteinExistence type="predicted"/>
<name>A0A9W5RCT4_9ACTO</name>
<accession>A0A9W5RCT4</accession>
<feature type="compositionally biased region" description="Low complexity" evidence="1">
    <location>
        <begin position="51"/>
        <end position="62"/>
    </location>
</feature>
<reference evidence="4 5" key="1">
    <citation type="submission" date="2013-05" db="EMBL/GenBank/DDBJ databases">
        <title>The Genome Sequence of Actinomyces europaeus ACS-120-V-COL10B.</title>
        <authorList>
            <consortium name="The Broad Institute Genomics Platform"/>
            <person name="Earl A."/>
            <person name="Ward D."/>
            <person name="Feldgarden M."/>
            <person name="Gevers D."/>
            <person name="Saerens B."/>
            <person name="Vaneechoutte M."/>
            <person name="Walker B."/>
            <person name="Young S."/>
            <person name="Zeng Q."/>
            <person name="Gargeya S."/>
            <person name="Fitzgerald M."/>
            <person name="Haas B."/>
            <person name="Abouelleil A."/>
            <person name="Allen A.W."/>
            <person name="Alvarado L."/>
            <person name="Arachchi H.M."/>
            <person name="Berlin A.M."/>
            <person name="Chapman S.B."/>
            <person name="Gainer-Dewar J."/>
            <person name="Goldberg J."/>
            <person name="Griggs A."/>
            <person name="Gujja S."/>
            <person name="Hansen M."/>
            <person name="Howarth C."/>
            <person name="Imamovic A."/>
            <person name="Ireland A."/>
            <person name="Larimer J."/>
            <person name="McCowan C."/>
            <person name="Murphy C."/>
            <person name="Pearson M."/>
            <person name="Poon T.W."/>
            <person name="Priest M."/>
            <person name="Roberts A."/>
            <person name="Saif S."/>
            <person name="Shea T."/>
            <person name="Sisk P."/>
            <person name="Sykes S."/>
            <person name="Wortman J."/>
            <person name="Nusbaum C."/>
            <person name="Birren B."/>
        </authorList>
    </citation>
    <scope>NUCLEOTIDE SEQUENCE [LARGE SCALE GENOMIC DNA]</scope>
    <source>
        <strain evidence="4 5">ACS-120-V-Col10b</strain>
    </source>
</reference>
<evidence type="ECO:0000256" key="1">
    <source>
        <dbReference type="SAM" id="MobiDB-lite"/>
    </source>
</evidence>
<comment type="caution">
    <text evidence="4">The sequence shown here is derived from an EMBL/GenBank/DDBJ whole genome shotgun (WGS) entry which is preliminary data.</text>
</comment>
<dbReference type="EMBL" id="AGWN01000005">
    <property type="protein sequence ID" value="EPD29339.1"/>
    <property type="molecule type" value="Genomic_DNA"/>
</dbReference>
<feature type="chain" id="PRO_5040874596" description="AMIN-like domain-containing protein" evidence="2">
    <location>
        <begin position="20"/>
        <end position="206"/>
    </location>
</feature>
<feature type="domain" description="AMIN-like" evidence="3">
    <location>
        <begin position="83"/>
        <end position="205"/>
    </location>
</feature>
<evidence type="ECO:0000313" key="4">
    <source>
        <dbReference type="EMBL" id="EPD29339.1"/>
    </source>
</evidence>
<dbReference type="RefSeq" id="WP_016444972.1">
    <property type="nucleotide sequence ID" value="NZ_KE150268.1"/>
</dbReference>
<feature type="compositionally biased region" description="Polar residues" evidence="1">
    <location>
        <begin position="66"/>
        <end position="76"/>
    </location>
</feature>
<dbReference type="InterPro" id="IPR056303">
    <property type="entry name" value="AMIN-like"/>
</dbReference>
<dbReference type="OrthoDB" id="3393679at2"/>
<evidence type="ECO:0000259" key="3">
    <source>
        <dbReference type="Pfam" id="PF24837"/>
    </source>
</evidence>
<keyword evidence="5" id="KW-1185">Reference proteome</keyword>
<organism evidence="4 5">
    <name type="scientific">Gleimia europaea ACS-120-V-Col10b</name>
    <dbReference type="NCBI Taxonomy" id="883069"/>
    <lineage>
        <taxon>Bacteria</taxon>
        <taxon>Bacillati</taxon>
        <taxon>Actinomycetota</taxon>
        <taxon>Actinomycetes</taxon>
        <taxon>Actinomycetales</taxon>
        <taxon>Actinomycetaceae</taxon>
        <taxon>Gleimia</taxon>
    </lineage>
</organism>
<protein>
    <recommendedName>
        <fullName evidence="3">AMIN-like domain-containing protein</fullName>
    </recommendedName>
</protein>
<feature type="signal peptide" evidence="2">
    <location>
        <begin position="1"/>
        <end position="19"/>
    </location>
</feature>
<dbReference type="Pfam" id="PF24837">
    <property type="entry name" value="AMIN-like"/>
    <property type="match status" value="1"/>
</dbReference>
<sequence>MNHKARVSVALTTTLAVLALGGCGQSITDPDASGPATTEVETYVPTPYVDTPAETEAPNEEAQWISGPSEQAEGTSRTSLLAHDFRVGVHEDYYRVVVEFVGQGDPGWTVGWTDKSVEVGRGDALPIPQGNVLDVMIHGATWPAVPGAAEYYYNGPADKRLDDSVLAWFDGSFESDTHLAISSDKEREYRVFTLENPKRLVIDLRK</sequence>